<feature type="transmembrane region" description="Helical" evidence="2">
    <location>
        <begin position="90"/>
        <end position="113"/>
    </location>
</feature>
<protein>
    <submittedName>
        <fullName evidence="3">Uncharacterized protein</fullName>
    </submittedName>
</protein>
<feature type="transmembrane region" description="Helical" evidence="2">
    <location>
        <begin position="133"/>
        <end position="155"/>
    </location>
</feature>
<evidence type="ECO:0000313" key="3">
    <source>
        <dbReference type="EMBL" id="WUM20795.1"/>
    </source>
</evidence>
<evidence type="ECO:0000256" key="1">
    <source>
        <dbReference type="SAM" id="MobiDB-lite"/>
    </source>
</evidence>
<organism evidence="3 4">
    <name type="scientific">Williamsia herbipolensis</name>
    <dbReference type="NCBI Taxonomy" id="1603258"/>
    <lineage>
        <taxon>Bacteria</taxon>
        <taxon>Bacillati</taxon>
        <taxon>Actinomycetota</taxon>
        <taxon>Actinomycetes</taxon>
        <taxon>Mycobacteriales</taxon>
        <taxon>Nocardiaceae</taxon>
        <taxon>Williamsia</taxon>
    </lineage>
</organism>
<gene>
    <name evidence="3" type="ORF">OG579_02890</name>
</gene>
<feature type="transmembrane region" description="Helical" evidence="2">
    <location>
        <begin position="228"/>
        <end position="249"/>
    </location>
</feature>
<proteinExistence type="predicted"/>
<feature type="region of interest" description="Disordered" evidence="1">
    <location>
        <begin position="324"/>
        <end position="377"/>
    </location>
</feature>
<reference evidence="3 4" key="1">
    <citation type="submission" date="2022-10" db="EMBL/GenBank/DDBJ databases">
        <title>The complete genomes of actinobacterial strains from the NBC collection.</title>
        <authorList>
            <person name="Joergensen T.S."/>
            <person name="Alvarez Arevalo M."/>
            <person name="Sterndorff E.B."/>
            <person name="Faurdal D."/>
            <person name="Vuksanovic O."/>
            <person name="Mourched A.-S."/>
            <person name="Charusanti P."/>
            <person name="Shaw S."/>
            <person name="Blin K."/>
            <person name="Weber T."/>
        </authorList>
    </citation>
    <scope>NUCLEOTIDE SEQUENCE [LARGE SCALE GENOMIC DNA]</scope>
    <source>
        <strain evidence="3 4">NBC_00319</strain>
    </source>
</reference>
<dbReference type="Proteomes" id="UP001432128">
    <property type="component" value="Chromosome"/>
</dbReference>
<feature type="transmembrane region" description="Helical" evidence="2">
    <location>
        <begin position="261"/>
        <end position="282"/>
    </location>
</feature>
<name>A0AAU4K3Y8_9NOCA</name>
<keyword evidence="2" id="KW-0472">Membrane</keyword>
<keyword evidence="2" id="KW-1133">Transmembrane helix</keyword>
<dbReference type="RefSeq" id="WP_328858012.1">
    <property type="nucleotide sequence ID" value="NZ_CP108021.1"/>
</dbReference>
<keyword evidence="2" id="KW-0812">Transmembrane</keyword>
<evidence type="ECO:0000256" key="2">
    <source>
        <dbReference type="SAM" id="Phobius"/>
    </source>
</evidence>
<sequence>MTTASPGPCRTRQASSAAATSWFRPLVWLTAVMIVWAIVSAIGVVVDHRALGGEPIWAKPLKFSVSLAAYSITLAWMLEHIDKPRLRRIARFAATGGSAAALTEITIISVQVIRGIPSHFNVSTALNSALYSVMGAGAVVLFMTTAVVGCALAYFTTLPDRSIQWSLRWAVPIALAGLSVGFVMIIPTAQQATLSAPRTLGTHSIGGDDTSGGLFLLGWNTMHGDLRIAHFVGMHALQALPLIALALAVSGRHRLGERTRLEIVSLISTAWAALTAITLWQALRGQSVVNPDALTWAVVAALAGYGVVAIIVILARSRHRRCSTSARERRSVTTAEPTPESGRYSAAAQKITASGSDHTAVHRSCNSSPTTVKLPIE</sequence>
<keyword evidence="4" id="KW-1185">Reference proteome</keyword>
<dbReference type="KEGG" id="whr:OG579_02890"/>
<feature type="transmembrane region" description="Helical" evidence="2">
    <location>
        <begin position="61"/>
        <end position="78"/>
    </location>
</feature>
<evidence type="ECO:0000313" key="4">
    <source>
        <dbReference type="Proteomes" id="UP001432128"/>
    </source>
</evidence>
<dbReference type="EMBL" id="CP108021">
    <property type="protein sequence ID" value="WUM20795.1"/>
    <property type="molecule type" value="Genomic_DNA"/>
</dbReference>
<feature type="transmembrane region" description="Helical" evidence="2">
    <location>
        <begin position="26"/>
        <end position="46"/>
    </location>
</feature>
<feature type="transmembrane region" description="Helical" evidence="2">
    <location>
        <begin position="294"/>
        <end position="315"/>
    </location>
</feature>
<accession>A0AAU4K3Y8</accession>
<dbReference type="AlphaFoldDB" id="A0AAU4K3Y8"/>
<feature type="transmembrane region" description="Helical" evidence="2">
    <location>
        <begin position="167"/>
        <end position="186"/>
    </location>
</feature>